<evidence type="ECO:0000313" key="1">
    <source>
        <dbReference type="EMBL" id="CAD7203975.1"/>
    </source>
</evidence>
<reference evidence="1" key="1">
    <citation type="submission" date="2020-11" db="EMBL/GenBank/DDBJ databases">
        <authorList>
            <person name="Tran Van P."/>
        </authorList>
    </citation>
    <scope>NUCLEOTIDE SEQUENCE</scope>
</reference>
<accession>A0A7R8VSH2</accession>
<proteinExistence type="predicted"/>
<protein>
    <submittedName>
        <fullName evidence="1">Uncharacterized protein</fullName>
    </submittedName>
</protein>
<name>A0A7R8VSH2_TIMDO</name>
<dbReference type="AlphaFoldDB" id="A0A7R8VSH2"/>
<sequence length="124" mass="13988">MISKTKRDLGPCHDLAMMNRLWETVHLTSELHQDTSDNTYQASARPVHQLRQHTSSALTGRPTGVDRFRVRPSSFASPFSLDVPPTVFMCLPTPPPPRFCPSAYLLIPSSFRNPRVEISFPLVQ</sequence>
<dbReference type="EMBL" id="OA571453">
    <property type="protein sequence ID" value="CAD7203975.1"/>
    <property type="molecule type" value="Genomic_DNA"/>
</dbReference>
<organism evidence="1">
    <name type="scientific">Timema douglasi</name>
    <name type="common">Walking stick</name>
    <dbReference type="NCBI Taxonomy" id="61478"/>
    <lineage>
        <taxon>Eukaryota</taxon>
        <taxon>Metazoa</taxon>
        <taxon>Ecdysozoa</taxon>
        <taxon>Arthropoda</taxon>
        <taxon>Hexapoda</taxon>
        <taxon>Insecta</taxon>
        <taxon>Pterygota</taxon>
        <taxon>Neoptera</taxon>
        <taxon>Polyneoptera</taxon>
        <taxon>Phasmatodea</taxon>
        <taxon>Timematodea</taxon>
        <taxon>Timematoidea</taxon>
        <taxon>Timematidae</taxon>
        <taxon>Timema</taxon>
    </lineage>
</organism>
<gene>
    <name evidence="1" type="ORF">TDIB3V08_LOCUS10138</name>
</gene>